<dbReference type="EMBL" id="JAXARY010000002">
    <property type="protein sequence ID" value="MDX8126421.1"/>
    <property type="molecule type" value="Genomic_DNA"/>
</dbReference>
<keyword evidence="1" id="KW-0677">Repeat</keyword>
<sequence>MRSKHKEIKKFIKSNICFLFLLFSCIAEANKPGYVGPVIKEIKFSLEDKNVIYAVIGNSDKFISFDKGLSWAYQNRRTKLSFDIKTRNTSKNNIGELCVDGVEAPSSPNIIYAICYRDSNSGGHSNFKKSIDYGETWEILGDGLPGSWFATILAVDPRDPNLLFAGWLGGGLFRSLDGGKTWKPSDKGLIDTHESFRRYLMQPDLHKAVLDNDLKQAAKALIKGADIEEVSEGMTPLLLAIDLNLVKLAQFLLDHGANAHAKDSYGNTALYLAIRKKNPELVKLVLNAGVDVNESISDRYTTAMMFSIDAPINMDIIKLLVNRGANLDDPGLMARAIDYNLNYLDLEESQLELVEYFYEKGVPLTYENNGNNLVLYAAWLCKPKIVRFFLQKGFLSNLDQKSIPGRPQNANLACFDGSKELFNHLIK</sequence>
<evidence type="ECO:0000256" key="2">
    <source>
        <dbReference type="ARBA" id="ARBA00023043"/>
    </source>
</evidence>
<dbReference type="InterPro" id="IPR002110">
    <property type="entry name" value="Ankyrin_rpt"/>
</dbReference>
<reference evidence="5 6" key="1">
    <citation type="submission" date="2023-11" db="EMBL/GenBank/DDBJ databases">
        <authorList>
            <person name="Ouyang M.-Y."/>
        </authorList>
    </citation>
    <scope>NUCLEOTIDE SEQUENCE [LARGE SCALE GENOMIC DNA]</scope>
    <source>
        <strain evidence="5 6">OY6</strain>
    </source>
</reference>
<dbReference type="PROSITE" id="PS51257">
    <property type="entry name" value="PROKAR_LIPOPROTEIN"/>
    <property type="match status" value="1"/>
</dbReference>
<evidence type="ECO:0000256" key="3">
    <source>
        <dbReference type="PROSITE-ProRule" id="PRU00023"/>
    </source>
</evidence>
<proteinExistence type="predicted"/>
<dbReference type="PROSITE" id="PS50297">
    <property type="entry name" value="ANK_REP_REGION"/>
    <property type="match status" value="2"/>
</dbReference>
<dbReference type="SUPFAM" id="SSF48403">
    <property type="entry name" value="Ankyrin repeat"/>
    <property type="match status" value="1"/>
</dbReference>
<gene>
    <name evidence="5" type="ORF">QLH52_03955</name>
</gene>
<dbReference type="PANTHER" id="PTHR24198:SF165">
    <property type="entry name" value="ANKYRIN REPEAT-CONTAINING PROTEIN-RELATED"/>
    <property type="match status" value="1"/>
</dbReference>
<feature type="signal peptide" evidence="4">
    <location>
        <begin position="1"/>
        <end position="29"/>
    </location>
</feature>
<name>A0ABU4UAF2_9GAMM</name>
<dbReference type="CDD" id="cd15482">
    <property type="entry name" value="Sialidase_non-viral"/>
    <property type="match status" value="1"/>
</dbReference>
<keyword evidence="6" id="KW-1185">Reference proteome</keyword>
<dbReference type="SMART" id="SM00248">
    <property type="entry name" value="ANK"/>
    <property type="match status" value="4"/>
</dbReference>
<dbReference type="RefSeq" id="WP_205453781.1">
    <property type="nucleotide sequence ID" value="NZ_JAXARY010000002.1"/>
</dbReference>
<dbReference type="Proteomes" id="UP001284537">
    <property type="component" value="Unassembled WGS sequence"/>
</dbReference>
<feature type="chain" id="PRO_5046905219" evidence="4">
    <location>
        <begin position="30"/>
        <end position="427"/>
    </location>
</feature>
<evidence type="ECO:0000313" key="6">
    <source>
        <dbReference type="Proteomes" id="UP001284537"/>
    </source>
</evidence>
<dbReference type="SUPFAM" id="SSF110296">
    <property type="entry name" value="Oligoxyloglucan reducing end-specific cellobiohydrolase"/>
    <property type="match status" value="1"/>
</dbReference>
<feature type="repeat" description="ANK" evidence="3">
    <location>
        <begin position="232"/>
        <end position="264"/>
    </location>
</feature>
<comment type="caution">
    <text evidence="5">The sequence shown here is derived from an EMBL/GenBank/DDBJ whole genome shotgun (WGS) entry which is preliminary data.</text>
</comment>
<dbReference type="InterPro" id="IPR036770">
    <property type="entry name" value="Ankyrin_rpt-contain_sf"/>
</dbReference>
<keyword evidence="4" id="KW-0732">Signal</keyword>
<evidence type="ECO:0000313" key="5">
    <source>
        <dbReference type="EMBL" id="MDX8126421.1"/>
    </source>
</evidence>
<dbReference type="PANTHER" id="PTHR24198">
    <property type="entry name" value="ANKYRIN REPEAT AND PROTEIN KINASE DOMAIN-CONTAINING PROTEIN"/>
    <property type="match status" value="1"/>
</dbReference>
<evidence type="ECO:0000256" key="1">
    <source>
        <dbReference type="ARBA" id="ARBA00022737"/>
    </source>
</evidence>
<dbReference type="Gene3D" id="1.25.40.20">
    <property type="entry name" value="Ankyrin repeat-containing domain"/>
    <property type="match status" value="1"/>
</dbReference>
<keyword evidence="2 3" id="KW-0040">ANK repeat</keyword>
<dbReference type="Gene3D" id="2.130.10.10">
    <property type="entry name" value="YVTN repeat-like/Quinoprotein amine dehydrogenase"/>
    <property type="match status" value="1"/>
</dbReference>
<organism evidence="5 6">
    <name type="scientific">Methylomonas defluvii</name>
    <dbReference type="NCBI Taxonomy" id="3045149"/>
    <lineage>
        <taxon>Bacteria</taxon>
        <taxon>Pseudomonadati</taxon>
        <taxon>Pseudomonadota</taxon>
        <taxon>Gammaproteobacteria</taxon>
        <taxon>Methylococcales</taxon>
        <taxon>Methylococcaceae</taxon>
        <taxon>Methylomonas</taxon>
    </lineage>
</organism>
<feature type="repeat" description="ANK" evidence="3">
    <location>
        <begin position="265"/>
        <end position="297"/>
    </location>
</feature>
<dbReference type="PROSITE" id="PS50088">
    <property type="entry name" value="ANK_REPEAT"/>
    <property type="match status" value="2"/>
</dbReference>
<accession>A0ABU4UAF2</accession>
<dbReference type="InterPro" id="IPR015943">
    <property type="entry name" value="WD40/YVTN_repeat-like_dom_sf"/>
</dbReference>
<dbReference type="Pfam" id="PF12796">
    <property type="entry name" value="Ank_2"/>
    <property type="match status" value="1"/>
</dbReference>
<evidence type="ECO:0000256" key="4">
    <source>
        <dbReference type="SAM" id="SignalP"/>
    </source>
</evidence>
<protein>
    <submittedName>
        <fullName evidence="5">Ankyrin repeat domain-containing protein</fullName>
    </submittedName>
</protein>